<dbReference type="SUPFAM" id="SSF110395">
    <property type="entry name" value="CutC-like"/>
    <property type="match status" value="1"/>
</dbReference>
<dbReference type="Gene3D" id="3.20.20.380">
    <property type="entry name" value="Copper homeostasis (CutC) domain"/>
    <property type="match status" value="1"/>
</dbReference>
<dbReference type="PANTHER" id="PTHR12598:SF0">
    <property type="entry name" value="COPPER HOMEOSTASIS PROTEIN CUTC HOMOLOG"/>
    <property type="match status" value="1"/>
</dbReference>
<evidence type="ECO:0000313" key="4">
    <source>
        <dbReference type="Proteomes" id="UP000265489"/>
    </source>
</evidence>
<organism evidence="3 4">
    <name type="scientific">Holdemanella biformis</name>
    <dbReference type="NCBI Taxonomy" id="1735"/>
    <lineage>
        <taxon>Bacteria</taxon>
        <taxon>Bacillati</taxon>
        <taxon>Bacillota</taxon>
        <taxon>Erysipelotrichia</taxon>
        <taxon>Erysipelotrichales</taxon>
        <taxon>Erysipelotrichaceae</taxon>
        <taxon>Holdemanella</taxon>
    </lineage>
</organism>
<dbReference type="Proteomes" id="UP000265489">
    <property type="component" value="Unassembled WGS sequence"/>
</dbReference>
<dbReference type="GO" id="GO:0005507">
    <property type="term" value="F:copper ion binding"/>
    <property type="evidence" value="ECO:0007669"/>
    <property type="project" value="TreeGrafter"/>
</dbReference>
<comment type="subcellular location">
    <subcellularLocation>
        <location evidence="2">Cytoplasm</location>
    </subcellularLocation>
</comment>
<dbReference type="EMBL" id="QRYQ01000004">
    <property type="protein sequence ID" value="RGU93138.1"/>
    <property type="molecule type" value="Genomic_DNA"/>
</dbReference>
<keyword evidence="2" id="KW-0963">Cytoplasm</keyword>
<comment type="caution">
    <text evidence="3">The sequence shown here is derived from an EMBL/GenBank/DDBJ whole genome shotgun (WGS) entry which is preliminary data.</text>
</comment>
<dbReference type="HAMAP" id="MF_00795">
    <property type="entry name" value="CutC"/>
    <property type="match status" value="1"/>
</dbReference>
<proteinExistence type="inferred from homology"/>
<evidence type="ECO:0000256" key="1">
    <source>
        <dbReference type="ARBA" id="ARBA00007768"/>
    </source>
</evidence>
<evidence type="ECO:0000256" key="2">
    <source>
        <dbReference type="HAMAP-Rule" id="MF_00795"/>
    </source>
</evidence>
<comment type="similarity">
    <text evidence="1 2">Belongs to the CutC family.</text>
</comment>
<dbReference type="GO" id="GO:0005737">
    <property type="term" value="C:cytoplasm"/>
    <property type="evidence" value="ECO:0007669"/>
    <property type="project" value="UniProtKB-SubCell"/>
</dbReference>
<dbReference type="InterPro" id="IPR005627">
    <property type="entry name" value="CutC-like"/>
</dbReference>
<dbReference type="AlphaFoldDB" id="A0A395W8P5"/>
<accession>A0A395W8P5</accession>
<reference evidence="3 4" key="1">
    <citation type="submission" date="2018-08" db="EMBL/GenBank/DDBJ databases">
        <title>A genome reference for cultivated species of the human gut microbiota.</title>
        <authorList>
            <person name="Zou Y."/>
            <person name="Xue W."/>
            <person name="Luo G."/>
        </authorList>
    </citation>
    <scope>NUCLEOTIDE SEQUENCE [LARGE SCALE GENOMIC DNA]</scope>
    <source>
        <strain evidence="3 4">AF15-20</strain>
    </source>
</reference>
<gene>
    <name evidence="2" type="primary">cutC</name>
    <name evidence="3" type="ORF">DWW32_03880</name>
</gene>
<evidence type="ECO:0000313" key="3">
    <source>
        <dbReference type="EMBL" id="RGU93138.1"/>
    </source>
</evidence>
<protein>
    <recommendedName>
        <fullName evidence="2">PF03932 family protein CutC</fullName>
    </recommendedName>
</protein>
<name>A0A395W8P5_9FIRM</name>
<dbReference type="Pfam" id="PF03932">
    <property type="entry name" value="CutC"/>
    <property type="match status" value="1"/>
</dbReference>
<comment type="caution">
    <text evidence="2">Once thought to be involved in copper homeostasis, experiments in E.coli have shown this is not the case.</text>
</comment>
<sequence>MIEVCAGSYQDCIAAHQGNAKRVELNSALSVGGLTPSVASLIRVKKETDLTVICMVRVRAAGFCYEKEDVEIMFEDAKILLEHGADGIAFGFLNEDGTICEEDTKRMIDLIHSYNKEAVFHRAFDVTPDAFEAIETLIDLGCDRVLTSGQKSKAMEGIDLIKVLNNQYGDKIQILPGSGMNAENAKMMMNYTGVYQVHSSCKNYKTDTTTTKNGVSYSYLESPHENDYDVVDVELVKKLVDSIK</sequence>
<dbReference type="PANTHER" id="PTHR12598">
    <property type="entry name" value="COPPER HOMEOSTASIS PROTEIN CUTC"/>
    <property type="match status" value="1"/>
</dbReference>
<dbReference type="InterPro" id="IPR036822">
    <property type="entry name" value="CutC-like_dom_sf"/>
</dbReference>